<dbReference type="Pfam" id="PF01814">
    <property type="entry name" value="Hemerythrin"/>
    <property type="match status" value="1"/>
</dbReference>
<dbReference type="AlphaFoldDB" id="A0A840XVA2"/>
<sequence length="168" mass="18509">MGGRKARIEALPEALLAEPLDFLLAEHARQRALLGHVERLARQPRGAAKTAIARLLLTWLERELPLHLADERLSLRPRLGADAAPAVAALDAEEARFDAAREALRMNLARIAEGQPPAPDLAESSAAFASAYRRRMAEEERTLFPLARRDIGPAAARAMAREMAARRR</sequence>
<evidence type="ECO:0000259" key="1">
    <source>
        <dbReference type="Pfam" id="PF01814"/>
    </source>
</evidence>
<dbReference type="InterPro" id="IPR012312">
    <property type="entry name" value="Hemerythrin-like"/>
</dbReference>
<dbReference type="Proteomes" id="UP000562254">
    <property type="component" value="Unassembled WGS sequence"/>
</dbReference>
<organism evidence="2 3">
    <name type="scientific">Neoroseomonas alkaliterrae</name>
    <dbReference type="NCBI Taxonomy" id="1452450"/>
    <lineage>
        <taxon>Bacteria</taxon>
        <taxon>Pseudomonadati</taxon>
        <taxon>Pseudomonadota</taxon>
        <taxon>Alphaproteobacteria</taxon>
        <taxon>Acetobacterales</taxon>
        <taxon>Acetobacteraceae</taxon>
        <taxon>Neoroseomonas</taxon>
    </lineage>
</organism>
<accession>A0A840XVA2</accession>
<dbReference type="EMBL" id="JACIJE010000007">
    <property type="protein sequence ID" value="MBB5690569.1"/>
    <property type="molecule type" value="Genomic_DNA"/>
</dbReference>
<feature type="domain" description="Hemerythrin-like" evidence="1">
    <location>
        <begin position="19"/>
        <end position="147"/>
    </location>
</feature>
<name>A0A840XVA2_9PROT</name>
<gene>
    <name evidence="2" type="ORF">FHS88_002704</name>
</gene>
<evidence type="ECO:0000313" key="3">
    <source>
        <dbReference type="Proteomes" id="UP000562254"/>
    </source>
</evidence>
<comment type="caution">
    <text evidence="2">The sequence shown here is derived from an EMBL/GenBank/DDBJ whole genome shotgun (WGS) entry which is preliminary data.</text>
</comment>
<protein>
    <recommendedName>
        <fullName evidence="1">Hemerythrin-like domain-containing protein</fullName>
    </recommendedName>
</protein>
<keyword evidence="3" id="KW-1185">Reference proteome</keyword>
<dbReference type="Gene3D" id="1.20.120.520">
    <property type="entry name" value="nmb1532 protein domain like"/>
    <property type="match status" value="1"/>
</dbReference>
<evidence type="ECO:0000313" key="2">
    <source>
        <dbReference type="EMBL" id="MBB5690569.1"/>
    </source>
</evidence>
<proteinExistence type="predicted"/>
<reference evidence="2 3" key="1">
    <citation type="submission" date="2020-08" db="EMBL/GenBank/DDBJ databases">
        <title>Genomic Encyclopedia of Type Strains, Phase IV (KMG-IV): sequencing the most valuable type-strain genomes for metagenomic binning, comparative biology and taxonomic classification.</title>
        <authorList>
            <person name="Goeker M."/>
        </authorList>
    </citation>
    <scope>NUCLEOTIDE SEQUENCE [LARGE SCALE GENOMIC DNA]</scope>
    <source>
        <strain evidence="2 3">DSM 25895</strain>
    </source>
</reference>
<dbReference type="RefSeq" id="WP_184485487.1">
    <property type="nucleotide sequence ID" value="NZ_JAAEDJ010000032.1"/>
</dbReference>